<dbReference type="EMBL" id="BAAAWD010000028">
    <property type="protein sequence ID" value="GAA3038364.1"/>
    <property type="molecule type" value="Genomic_DNA"/>
</dbReference>
<name>A0ABP6LDW2_9ACTN</name>
<comment type="caution">
    <text evidence="2">The sequence shown here is derived from an EMBL/GenBank/DDBJ whole genome shotgun (WGS) entry which is preliminary data.</text>
</comment>
<evidence type="ECO:0000256" key="1">
    <source>
        <dbReference type="SAM" id="MobiDB-lite"/>
    </source>
</evidence>
<feature type="region of interest" description="Disordered" evidence="1">
    <location>
        <begin position="59"/>
        <end position="78"/>
    </location>
</feature>
<dbReference type="Proteomes" id="UP001499930">
    <property type="component" value="Unassembled WGS sequence"/>
</dbReference>
<reference evidence="3" key="1">
    <citation type="journal article" date="2019" name="Int. J. Syst. Evol. Microbiol.">
        <title>The Global Catalogue of Microorganisms (GCM) 10K type strain sequencing project: providing services to taxonomists for standard genome sequencing and annotation.</title>
        <authorList>
            <consortium name="The Broad Institute Genomics Platform"/>
            <consortium name="The Broad Institute Genome Sequencing Center for Infectious Disease"/>
            <person name="Wu L."/>
            <person name="Ma J."/>
        </authorList>
    </citation>
    <scope>NUCLEOTIDE SEQUENCE [LARGE SCALE GENOMIC DNA]</scope>
    <source>
        <strain evidence="3">JCM 3106</strain>
    </source>
</reference>
<feature type="region of interest" description="Disordered" evidence="1">
    <location>
        <begin position="1"/>
        <end position="48"/>
    </location>
</feature>
<protein>
    <submittedName>
        <fullName evidence="2">Uncharacterized protein</fullName>
    </submittedName>
</protein>
<keyword evidence="3" id="KW-1185">Reference proteome</keyword>
<sequence length="78" mass="8148">MQADQGQAEALGAAPPEHLDELGDPGGVAEGDLTDVDHDHGGRTGLPCLVHLPAECGGVPVVELPEHPDDQRRPEQAR</sequence>
<evidence type="ECO:0000313" key="3">
    <source>
        <dbReference type="Proteomes" id="UP001499930"/>
    </source>
</evidence>
<evidence type="ECO:0000313" key="2">
    <source>
        <dbReference type="EMBL" id="GAA3038364.1"/>
    </source>
</evidence>
<proteinExistence type="predicted"/>
<feature type="compositionally biased region" description="Basic and acidic residues" evidence="1">
    <location>
        <begin position="64"/>
        <end position="78"/>
    </location>
</feature>
<accession>A0ABP6LDW2</accession>
<gene>
    <name evidence="2" type="ORF">GCM10017559_78040</name>
</gene>
<organism evidence="2 3">
    <name type="scientific">Streptosporangium longisporum</name>
    <dbReference type="NCBI Taxonomy" id="46187"/>
    <lineage>
        <taxon>Bacteria</taxon>
        <taxon>Bacillati</taxon>
        <taxon>Actinomycetota</taxon>
        <taxon>Actinomycetes</taxon>
        <taxon>Streptosporangiales</taxon>
        <taxon>Streptosporangiaceae</taxon>
        <taxon>Streptosporangium</taxon>
    </lineage>
</organism>